<dbReference type="AlphaFoldDB" id="A0A6C0AWM5"/>
<reference evidence="4" key="1">
    <citation type="journal article" date="2020" name="Nature">
        <title>Giant virus diversity and host interactions through global metagenomics.</title>
        <authorList>
            <person name="Schulz F."/>
            <person name="Roux S."/>
            <person name="Paez-Espino D."/>
            <person name="Jungbluth S."/>
            <person name="Walsh D.A."/>
            <person name="Denef V.J."/>
            <person name="McMahon K.D."/>
            <person name="Konstantinidis K.T."/>
            <person name="Eloe-Fadrosh E.A."/>
            <person name="Kyrpides N.C."/>
            <person name="Woyke T."/>
        </authorList>
    </citation>
    <scope>NUCLEOTIDE SEQUENCE</scope>
    <source>
        <strain evidence="4">GVMAG-S-ERX555965-48</strain>
    </source>
</reference>
<dbReference type="Pfam" id="PF02086">
    <property type="entry name" value="MethyltransfD12"/>
    <property type="match status" value="1"/>
</dbReference>
<proteinExistence type="predicted"/>
<name>A0A6C0AWM5_9ZZZZ</name>
<dbReference type="SUPFAM" id="SSF53335">
    <property type="entry name" value="S-adenosyl-L-methionine-dependent methyltransferases"/>
    <property type="match status" value="1"/>
</dbReference>
<dbReference type="GO" id="GO:0009007">
    <property type="term" value="F:site-specific DNA-methyltransferase (adenine-specific) activity"/>
    <property type="evidence" value="ECO:0007669"/>
    <property type="project" value="UniProtKB-EC"/>
</dbReference>
<evidence type="ECO:0000256" key="1">
    <source>
        <dbReference type="ARBA" id="ARBA00022603"/>
    </source>
</evidence>
<sequence length="374" mass="44346">MQSDDYLKKQIITYLGNKRKLIYNIEDIVKRIYEEKQEKLIIGDGFSGSGVVSRMLKRYGKELYVNDISNYSKILNQCFLSNISPSSLKDLTQLVNESNSYVDSKIDTSETLKDPWISKHWAPSGEITENDRVYFSERNAKRIDWYYYFIQEKVPNKYKHFLHAILIVQSSIHNNTLGQFSSFLKDENNTYGKFGGKNENDLERILSDIKMELPVYENHNCKVFIDKKDTNQWIKNDVKYDLVYYDPPYNKHPYCIYYFLLDIIANWDTTTNIPDTIRGQPKTWKRSQYNSLTNAESTFEELIKNTNSNYILISYNNTGIIKPSNMEEILNKYGNVEKITLEHKTYNRYKGVNEKKRQKKDEKISEYLWLLKKY</sequence>
<dbReference type="PRINTS" id="PR00505">
    <property type="entry name" value="D12N6MTFRASE"/>
</dbReference>
<dbReference type="EMBL" id="MN738773">
    <property type="protein sequence ID" value="QHS84172.1"/>
    <property type="molecule type" value="Genomic_DNA"/>
</dbReference>
<dbReference type="InterPro" id="IPR012327">
    <property type="entry name" value="MeTrfase_D12"/>
</dbReference>
<protein>
    <recommendedName>
        <fullName evidence="5">DNA methylase N-4/N-6 domain-containing protein</fullName>
    </recommendedName>
</protein>
<accession>A0A6C0AWM5</accession>
<evidence type="ECO:0000313" key="4">
    <source>
        <dbReference type="EMBL" id="QHS84172.1"/>
    </source>
</evidence>
<evidence type="ECO:0000256" key="2">
    <source>
        <dbReference type="ARBA" id="ARBA00022679"/>
    </source>
</evidence>
<keyword evidence="2" id="KW-0808">Transferase</keyword>
<organism evidence="4">
    <name type="scientific">viral metagenome</name>
    <dbReference type="NCBI Taxonomy" id="1070528"/>
    <lineage>
        <taxon>unclassified sequences</taxon>
        <taxon>metagenomes</taxon>
        <taxon>organismal metagenomes</taxon>
    </lineage>
</organism>
<dbReference type="GO" id="GO:0032259">
    <property type="term" value="P:methylation"/>
    <property type="evidence" value="ECO:0007669"/>
    <property type="project" value="UniProtKB-KW"/>
</dbReference>
<keyword evidence="3" id="KW-0949">S-adenosyl-L-methionine</keyword>
<dbReference type="InterPro" id="IPR029063">
    <property type="entry name" value="SAM-dependent_MTases_sf"/>
</dbReference>
<dbReference type="GO" id="GO:0009307">
    <property type="term" value="P:DNA restriction-modification system"/>
    <property type="evidence" value="ECO:0007669"/>
    <property type="project" value="InterPro"/>
</dbReference>
<keyword evidence="1" id="KW-0489">Methyltransferase</keyword>
<evidence type="ECO:0000256" key="3">
    <source>
        <dbReference type="ARBA" id="ARBA00022691"/>
    </source>
</evidence>
<evidence type="ECO:0008006" key="5">
    <source>
        <dbReference type="Google" id="ProtNLM"/>
    </source>
</evidence>